<feature type="transmembrane region" description="Helical" evidence="2">
    <location>
        <begin position="25"/>
        <end position="44"/>
    </location>
</feature>
<keyword evidence="2" id="KW-0472">Membrane</keyword>
<accession>A0ABN9TRU5</accession>
<sequence>MSTVNSSEYMGLIVKNTDQFADRSLSVLTLFFITVCWCALLVGICPSPQATGQITGWWLNGSLFTTCGVMNLRSWPADVRDPVAPNQPESVSVSVGEDAAGERFLLLRSLVGALEATEEGIADEAVADPVNDIVGAAGAAARWRAAPAAVAGAGAVAISWARAPQQARGATGSDEAVAGAVGGEGDLADPATALDLEQAHGATGSDEAVAGAVGGEGAPDAPAPAGGGNNGNGLGSGKDKDKDKGKGKGKAKGKGAGTGRGDLAGLVLRAPQPASKALAAIDGCDVRFANDVAESDRTFRVVMGGGSGANYESSDGASGFWTFQAHLEDGTAGGDLGGFLRIRGGKALAVDCNGGWNGPLTRFELLPVSAQDGPLGKSRSTSPAGSLTVRVKNAMHGHFLDLDAATREMKATKEPAVLRVVVRPQQQEETSERWGRWPGLLASCLCGSRGADNNKLELSSTKAFWGSVGSALLTAVGSSLFWVGAWTMCDIDLAKDSELRDGGMGGGRGRRPRHGPPDEHPRGQLLHGPRAAARGGERQARGRPAREAARRGAGGHGPQRGGAALGRAGAAGGGDGRRPGAGGRRAPGGAPSAGGRRGRRQGKGGRRGDGVVEPPPGHRRGQPGRGRPGHCAVPAGVRLLQEMVVALLGSVFLWVGACDRLNELLPLDLVPADCWAGQTAVDAALVALALLLMVASQTLGQNAGSQGRLVAEGLQETLHAWVVTLVDTFSGLLLWVGTICDLLGTDLTTGDSFGYADDPESVWAHRCLDWPSSDTSPWASSAR</sequence>
<proteinExistence type="predicted"/>
<comment type="caution">
    <text evidence="3">The sequence shown here is derived from an EMBL/GenBank/DDBJ whole genome shotgun (WGS) entry which is preliminary data.</text>
</comment>
<reference evidence="3" key="1">
    <citation type="submission" date="2023-10" db="EMBL/GenBank/DDBJ databases">
        <authorList>
            <person name="Chen Y."/>
            <person name="Shah S."/>
            <person name="Dougan E. K."/>
            <person name="Thang M."/>
            <person name="Chan C."/>
        </authorList>
    </citation>
    <scope>NUCLEOTIDE SEQUENCE [LARGE SCALE GENOMIC DNA]</scope>
</reference>
<feature type="region of interest" description="Disordered" evidence="1">
    <location>
        <begin position="497"/>
        <end position="630"/>
    </location>
</feature>
<organism evidence="3 4">
    <name type="scientific">Prorocentrum cordatum</name>
    <dbReference type="NCBI Taxonomy" id="2364126"/>
    <lineage>
        <taxon>Eukaryota</taxon>
        <taxon>Sar</taxon>
        <taxon>Alveolata</taxon>
        <taxon>Dinophyceae</taxon>
        <taxon>Prorocentrales</taxon>
        <taxon>Prorocentraceae</taxon>
        <taxon>Prorocentrum</taxon>
    </lineage>
</organism>
<keyword evidence="2" id="KW-1133">Transmembrane helix</keyword>
<gene>
    <name evidence="3" type="ORF">PCOR1329_LOCUS41403</name>
</gene>
<feature type="compositionally biased region" description="Basic and acidic residues" evidence="1">
    <location>
        <begin position="535"/>
        <end position="550"/>
    </location>
</feature>
<evidence type="ECO:0000313" key="4">
    <source>
        <dbReference type="Proteomes" id="UP001189429"/>
    </source>
</evidence>
<dbReference type="EMBL" id="CAUYUJ010014983">
    <property type="protein sequence ID" value="CAK0848470.1"/>
    <property type="molecule type" value="Genomic_DNA"/>
</dbReference>
<feature type="compositionally biased region" description="Gly residues" evidence="1">
    <location>
        <begin position="225"/>
        <end position="236"/>
    </location>
</feature>
<feature type="compositionally biased region" description="Gly residues" evidence="1">
    <location>
        <begin position="552"/>
        <end position="586"/>
    </location>
</feature>
<dbReference type="Proteomes" id="UP001189429">
    <property type="component" value="Unassembled WGS sequence"/>
</dbReference>
<evidence type="ECO:0000256" key="1">
    <source>
        <dbReference type="SAM" id="MobiDB-lite"/>
    </source>
</evidence>
<feature type="region of interest" description="Disordered" evidence="1">
    <location>
        <begin position="202"/>
        <end position="263"/>
    </location>
</feature>
<keyword evidence="2" id="KW-0812">Transmembrane</keyword>
<feature type="compositionally biased region" description="Basic residues" evidence="1">
    <location>
        <begin position="596"/>
        <end position="605"/>
    </location>
</feature>
<evidence type="ECO:0000256" key="2">
    <source>
        <dbReference type="SAM" id="Phobius"/>
    </source>
</evidence>
<evidence type="ECO:0000313" key="3">
    <source>
        <dbReference type="EMBL" id="CAK0848470.1"/>
    </source>
</evidence>
<feature type="compositionally biased region" description="Basic and acidic residues" evidence="1">
    <location>
        <begin position="237"/>
        <end position="246"/>
    </location>
</feature>
<keyword evidence="4" id="KW-1185">Reference proteome</keyword>
<protein>
    <submittedName>
        <fullName evidence="3">Uncharacterized protein</fullName>
    </submittedName>
</protein>
<name>A0ABN9TRU5_9DINO</name>